<reference evidence="2" key="1">
    <citation type="journal article" date="2017" name="Nat. Ecol. Evol.">
        <title>Genome expansion and lineage-specific genetic innovations in the forest pathogenic fungi Armillaria.</title>
        <authorList>
            <person name="Sipos G."/>
            <person name="Prasanna A.N."/>
            <person name="Walter M.C."/>
            <person name="O'Connor E."/>
            <person name="Balint B."/>
            <person name="Krizsan K."/>
            <person name="Kiss B."/>
            <person name="Hess J."/>
            <person name="Varga T."/>
            <person name="Slot J."/>
            <person name="Riley R."/>
            <person name="Boka B."/>
            <person name="Rigling D."/>
            <person name="Barry K."/>
            <person name="Lee J."/>
            <person name="Mihaltcheva S."/>
            <person name="LaButti K."/>
            <person name="Lipzen A."/>
            <person name="Waldron R."/>
            <person name="Moloney N.M."/>
            <person name="Sperisen C."/>
            <person name="Kredics L."/>
            <person name="Vagvoelgyi C."/>
            <person name="Patrignani A."/>
            <person name="Fitzpatrick D."/>
            <person name="Nagy I."/>
            <person name="Doyle S."/>
            <person name="Anderson J.B."/>
            <person name="Grigoriev I.V."/>
            <person name="Gueldener U."/>
            <person name="Muensterkoetter M."/>
            <person name="Nagy L.G."/>
        </authorList>
    </citation>
    <scope>NUCLEOTIDE SEQUENCE [LARGE SCALE GENOMIC DNA]</scope>
    <source>
        <strain evidence="2">28-4</strain>
    </source>
</reference>
<organism evidence="1 2">
    <name type="scientific">Armillaria solidipes</name>
    <dbReference type="NCBI Taxonomy" id="1076256"/>
    <lineage>
        <taxon>Eukaryota</taxon>
        <taxon>Fungi</taxon>
        <taxon>Dikarya</taxon>
        <taxon>Basidiomycota</taxon>
        <taxon>Agaricomycotina</taxon>
        <taxon>Agaricomycetes</taxon>
        <taxon>Agaricomycetidae</taxon>
        <taxon>Agaricales</taxon>
        <taxon>Marasmiineae</taxon>
        <taxon>Physalacriaceae</taxon>
        <taxon>Armillaria</taxon>
    </lineage>
</organism>
<dbReference type="AlphaFoldDB" id="A0A2H3BKB8"/>
<gene>
    <name evidence="1" type="ORF">ARMSODRAFT_956164</name>
</gene>
<sequence>MLSRRLQPNPDRLHGDENQLDIQDPARLGFCAAQPTDKVGCPVLNAYTQARVLGASIQWLARQIRGFPWRL</sequence>
<proteinExistence type="predicted"/>
<dbReference type="EMBL" id="KZ293427">
    <property type="protein sequence ID" value="PBK70110.1"/>
    <property type="molecule type" value="Genomic_DNA"/>
</dbReference>
<protein>
    <submittedName>
        <fullName evidence="1">Uncharacterized protein</fullName>
    </submittedName>
</protein>
<dbReference type="Proteomes" id="UP000218334">
    <property type="component" value="Unassembled WGS sequence"/>
</dbReference>
<evidence type="ECO:0000313" key="2">
    <source>
        <dbReference type="Proteomes" id="UP000218334"/>
    </source>
</evidence>
<name>A0A2H3BKB8_9AGAR</name>
<accession>A0A2H3BKB8</accession>
<evidence type="ECO:0000313" key="1">
    <source>
        <dbReference type="EMBL" id="PBK70110.1"/>
    </source>
</evidence>
<keyword evidence="2" id="KW-1185">Reference proteome</keyword>